<keyword evidence="2" id="KW-1185">Reference proteome</keyword>
<evidence type="ECO:0000313" key="1">
    <source>
        <dbReference type="EMBL" id="TDO16823.1"/>
    </source>
</evidence>
<reference evidence="1 2" key="1">
    <citation type="submission" date="2019-03" db="EMBL/GenBank/DDBJ databases">
        <title>Freshwater and sediment microbial communities from various areas in North America, analyzing microbe dynamics in response to fracking.</title>
        <authorList>
            <person name="Lamendella R."/>
        </authorList>
    </citation>
    <scope>NUCLEOTIDE SEQUENCE [LARGE SCALE GENOMIC DNA]</scope>
    <source>
        <strain evidence="1 2">1_TX</strain>
    </source>
</reference>
<organism evidence="1 2">
    <name type="scientific">Halomonas ventosae</name>
    <dbReference type="NCBI Taxonomy" id="229007"/>
    <lineage>
        <taxon>Bacteria</taxon>
        <taxon>Pseudomonadati</taxon>
        <taxon>Pseudomonadota</taxon>
        <taxon>Gammaproteobacteria</taxon>
        <taxon>Oceanospirillales</taxon>
        <taxon>Halomonadaceae</taxon>
        <taxon>Halomonas</taxon>
    </lineage>
</organism>
<dbReference type="InterPro" id="IPR018841">
    <property type="entry name" value="DUF2442"/>
</dbReference>
<gene>
    <name evidence="1" type="ORF">DFO68_101356</name>
</gene>
<dbReference type="Proteomes" id="UP000295150">
    <property type="component" value="Unassembled WGS sequence"/>
</dbReference>
<name>A0A4R6I481_9GAMM</name>
<dbReference type="EMBL" id="SNWH01000001">
    <property type="protein sequence ID" value="TDO16823.1"/>
    <property type="molecule type" value="Genomic_DNA"/>
</dbReference>
<accession>A0A4R6I481</accession>
<dbReference type="AlphaFoldDB" id="A0A4R6I481"/>
<dbReference type="Pfam" id="PF10387">
    <property type="entry name" value="DUF2442"/>
    <property type="match status" value="1"/>
</dbReference>
<sequence>MRTLNLESDPLAVDVSFTTDAFRIALDDGRELSIPLAWFPRLLHGTPEQRDQWELIGRGEGLHWKSLDEDISVAGLLAGRGDQTRRHSSRVA</sequence>
<evidence type="ECO:0000313" key="2">
    <source>
        <dbReference type="Proteomes" id="UP000295150"/>
    </source>
</evidence>
<protein>
    <submittedName>
        <fullName evidence="1">Uncharacterized protein DUF2442</fullName>
    </submittedName>
</protein>
<dbReference type="Gene3D" id="3.30.2020.40">
    <property type="entry name" value="Uncharacterised protein PF10387, DUF2442"/>
    <property type="match status" value="1"/>
</dbReference>
<comment type="caution">
    <text evidence="1">The sequence shown here is derived from an EMBL/GenBank/DDBJ whole genome shotgun (WGS) entry which is preliminary data.</text>
</comment>
<dbReference type="RefSeq" id="WP_133481438.1">
    <property type="nucleotide sequence ID" value="NZ_SNWH01000001.1"/>
</dbReference>
<proteinExistence type="predicted"/>
<dbReference type="OrthoDB" id="9807561at2"/>